<sequence>MNVEGLLKSLKGHKVRFVIIGATAFPVHGYSRATLDIDVFIEPKRANAERTHAALKAFGYDVSDVTVDELLTNKVLIRQYIVETDIHPFVKGMSFERVWAHRVKAKFGGTFAWFASLDDLIAMKQAAGRPKDQDDLKFLRQLRRRRQR</sequence>
<dbReference type="AlphaFoldDB" id="A0AAW6TU34"/>
<comment type="caution">
    <text evidence="2">The sequence shown here is derived from an EMBL/GenBank/DDBJ whole genome shotgun (WGS) entry which is preliminary data.</text>
</comment>
<reference evidence="2" key="1">
    <citation type="submission" date="2023-05" db="EMBL/GenBank/DDBJ databases">
        <title>Anaerotaeda fermentans gen. nov., sp. nov., a novel anaerobic planctomycete of the new family within the order Sedimentisphaerales isolated from Taman Peninsula, Russia.</title>
        <authorList>
            <person name="Khomyakova M.A."/>
            <person name="Merkel A.Y."/>
            <person name="Slobodkin A.I."/>
        </authorList>
    </citation>
    <scope>NUCLEOTIDE SEQUENCE</scope>
    <source>
        <strain evidence="2">M17dextr</strain>
    </source>
</reference>
<proteinExistence type="predicted"/>
<gene>
    <name evidence="2" type="ORF">QJ522_07220</name>
</gene>
<keyword evidence="3" id="KW-1185">Reference proteome</keyword>
<accession>A0AAW6TU34</accession>
<dbReference type="RefSeq" id="WP_349244243.1">
    <property type="nucleotide sequence ID" value="NZ_JASCXX010000007.1"/>
</dbReference>
<organism evidence="2 3">
    <name type="scientific">Anaerobaca lacustris</name>
    <dbReference type="NCBI Taxonomy" id="3044600"/>
    <lineage>
        <taxon>Bacteria</taxon>
        <taxon>Pseudomonadati</taxon>
        <taxon>Planctomycetota</taxon>
        <taxon>Phycisphaerae</taxon>
        <taxon>Sedimentisphaerales</taxon>
        <taxon>Anaerobacaceae</taxon>
        <taxon>Anaerobaca</taxon>
    </lineage>
</organism>
<name>A0AAW6TU34_9BACT</name>
<evidence type="ECO:0000259" key="1">
    <source>
        <dbReference type="Pfam" id="PF19502"/>
    </source>
</evidence>
<dbReference type="Pfam" id="PF19502">
    <property type="entry name" value="DUF6036"/>
    <property type="match status" value="1"/>
</dbReference>
<dbReference type="SUPFAM" id="SSF81301">
    <property type="entry name" value="Nucleotidyltransferase"/>
    <property type="match status" value="1"/>
</dbReference>
<evidence type="ECO:0000313" key="3">
    <source>
        <dbReference type="Proteomes" id="UP001431776"/>
    </source>
</evidence>
<dbReference type="InterPro" id="IPR045792">
    <property type="entry name" value="DUF6036"/>
</dbReference>
<dbReference type="Proteomes" id="UP001431776">
    <property type="component" value="Unassembled WGS sequence"/>
</dbReference>
<dbReference type="Gene3D" id="3.30.460.40">
    <property type="match status" value="1"/>
</dbReference>
<feature type="domain" description="DUF6036" evidence="1">
    <location>
        <begin position="11"/>
        <end position="137"/>
    </location>
</feature>
<protein>
    <submittedName>
        <fullName evidence="2">Nucleotidyltransferase</fullName>
    </submittedName>
</protein>
<evidence type="ECO:0000313" key="2">
    <source>
        <dbReference type="EMBL" id="MDI6448832.1"/>
    </source>
</evidence>
<dbReference type="InterPro" id="IPR043519">
    <property type="entry name" value="NT_sf"/>
</dbReference>
<dbReference type="EMBL" id="JASCXX010000007">
    <property type="protein sequence ID" value="MDI6448832.1"/>
    <property type="molecule type" value="Genomic_DNA"/>
</dbReference>